<dbReference type="EMBL" id="JAUDUY010000001">
    <property type="protein sequence ID" value="MDM9629960.1"/>
    <property type="molecule type" value="Genomic_DNA"/>
</dbReference>
<feature type="signal peptide" evidence="2">
    <location>
        <begin position="1"/>
        <end position="21"/>
    </location>
</feature>
<keyword evidence="4" id="KW-0378">Hydrolase</keyword>
<dbReference type="Gene3D" id="2.130.10.10">
    <property type="entry name" value="YVTN repeat-like/Quinoprotein amine dehydrogenase"/>
    <property type="match status" value="4"/>
</dbReference>
<dbReference type="InterPro" id="IPR050310">
    <property type="entry name" value="VPS10-sortilin"/>
</dbReference>
<proteinExistence type="predicted"/>
<keyword evidence="2" id="KW-0732">Signal</keyword>
<dbReference type="InterPro" id="IPR015943">
    <property type="entry name" value="WD40/YVTN_repeat-like_dom_sf"/>
</dbReference>
<feature type="domain" description="Sortilin N-terminal" evidence="3">
    <location>
        <begin position="139"/>
        <end position="269"/>
    </location>
</feature>
<evidence type="ECO:0000313" key="5">
    <source>
        <dbReference type="Proteomes" id="UP001174839"/>
    </source>
</evidence>
<comment type="caution">
    <text evidence="4">The sequence shown here is derived from an EMBL/GenBank/DDBJ whole genome shotgun (WGS) entry which is preliminary data.</text>
</comment>
<accession>A0ABT7WAL1</accession>
<feature type="chain" id="PRO_5046587726" evidence="2">
    <location>
        <begin position="22"/>
        <end position="951"/>
    </location>
</feature>
<dbReference type="SUPFAM" id="SSF50939">
    <property type="entry name" value="Sialidases"/>
    <property type="match status" value="2"/>
</dbReference>
<evidence type="ECO:0000313" key="4">
    <source>
        <dbReference type="EMBL" id="MDM9629960.1"/>
    </source>
</evidence>
<dbReference type="RefSeq" id="WP_289723327.1">
    <property type="nucleotide sequence ID" value="NZ_JAUDUY010000001.1"/>
</dbReference>
<dbReference type="InterPro" id="IPR036278">
    <property type="entry name" value="Sialidase_sf"/>
</dbReference>
<evidence type="ECO:0000259" key="3">
    <source>
        <dbReference type="Pfam" id="PF15902"/>
    </source>
</evidence>
<dbReference type="Pfam" id="PF15902">
    <property type="entry name" value="Sortilin-Vps10"/>
    <property type="match status" value="1"/>
</dbReference>
<evidence type="ECO:0000256" key="1">
    <source>
        <dbReference type="ARBA" id="ARBA00022737"/>
    </source>
</evidence>
<protein>
    <submittedName>
        <fullName evidence="4">Glycosyl hydrolase</fullName>
    </submittedName>
</protein>
<dbReference type="Proteomes" id="UP001174839">
    <property type="component" value="Unassembled WGS sequence"/>
</dbReference>
<dbReference type="CDD" id="cd15482">
    <property type="entry name" value="Sialidase_non-viral"/>
    <property type="match status" value="2"/>
</dbReference>
<sequence length="951" mass="104709">MKLPKAFLSFVGICAFLPLTAQTPATTPSQIQEALELQEKMKSTSLVKNLRLENIGPSIMSGRVVDLDVNPEKPTEFFVAYASGGLWYTENNGTSFVPVLDKTPTQNLGDIAVHWPSGTIYAGTGENNASRSSYAGMGMFRSSDKGKTWSYAGLPDSHHIGRIVIDPRNPDHVVVAVLGHLYSPNEERGIFKTTDGGKTWSRTLYINEYTGMIDLVAAPDNPEVLFAASWERDRKAWNFKGSGPGSGIYKSSDGGDTWALMTQSGAGFPTGEGVGRIGLAAFDSNTVYAILDNQYRRPDTSDKKNPSELQKEDLRNISVADFTALDNARLNAFLKSNGFPEEYRADTVKEMVRNGSIRPDDLISYFEDANSVLFDTPVIGAEVYKSTDGGRAWNKTHKGFIEDLYYSYGYFFGQIRVAPYDPDQIYIVGVPILRSDNGGASFTSINGANVHADHHALWVNPDLKGHLVNGNDGGVNISYDFGGNWIKNNTPTVGQFYAINIDHQKPYNVYGGLQDNGVWKGPHNAEESMRWHQSGKYPWESIMGGDGMQIQIDSRNPDIVYTGFQFGNYFRLDLSSGSRTRIQPKHTLGESPYRFNWQTPILLSPHNQDILYLGSNKLHRSMNQGSDWQTISGDLSAGGTRGNVSYGTLTTISESPLRFGLLYTGSDDGFLQVSPDGGITWNRISDKLPQKLWVSRVAASAHSEGRVYAALNGYRWDDFTPYLFVSEDYGKSWKSIASGIPASPVNAIVEDPVNENLLFVGTDNGLYVSMNRGQIWNAMQNGMPHVAVHDLVIQPESKDLLVGTHGRSIYKASIAPLQTLKTDDLSDALIVFELPKLKHSGRWGNSYSSWRPPSSPGLDIVFYSQKGGKTAASIQTADGIVLSETELMADPGINVISYDVAFSEKGKKNYLSKYKAKLIEAGDGKTYLPKGAYKVILTNQQKEVSEAFTIE</sequence>
<gene>
    <name evidence="4" type="ORF">QU605_00645</name>
</gene>
<keyword evidence="1" id="KW-0677">Repeat</keyword>
<organism evidence="4 5">
    <name type="scientific">Robiginitalea aurantiaca</name>
    <dbReference type="NCBI Taxonomy" id="3056915"/>
    <lineage>
        <taxon>Bacteria</taxon>
        <taxon>Pseudomonadati</taxon>
        <taxon>Bacteroidota</taxon>
        <taxon>Flavobacteriia</taxon>
        <taxon>Flavobacteriales</taxon>
        <taxon>Flavobacteriaceae</taxon>
        <taxon>Robiginitalea</taxon>
    </lineage>
</organism>
<name>A0ABT7WAL1_9FLAO</name>
<reference evidence="4" key="1">
    <citation type="submission" date="2023-06" db="EMBL/GenBank/DDBJ databases">
        <title>Robiginitalea aurantiacus sp. nov. and Algoriphagus sediminis sp. nov., isolated from coastal sediment.</title>
        <authorList>
            <person name="Zhou Z.Y."/>
            <person name="An J."/>
            <person name="Jia Y.W."/>
            <person name="Du Z.J."/>
        </authorList>
    </citation>
    <scope>NUCLEOTIDE SEQUENCE</scope>
    <source>
        <strain evidence="4">M39</strain>
    </source>
</reference>
<dbReference type="PANTHER" id="PTHR12106">
    <property type="entry name" value="SORTILIN RELATED"/>
    <property type="match status" value="1"/>
</dbReference>
<dbReference type="GO" id="GO:0016787">
    <property type="term" value="F:hydrolase activity"/>
    <property type="evidence" value="ECO:0007669"/>
    <property type="project" value="UniProtKB-KW"/>
</dbReference>
<dbReference type="InterPro" id="IPR031778">
    <property type="entry name" value="Sortilin_N"/>
</dbReference>
<evidence type="ECO:0000256" key="2">
    <source>
        <dbReference type="SAM" id="SignalP"/>
    </source>
</evidence>
<keyword evidence="5" id="KW-1185">Reference proteome</keyword>
<dbReference type="PANTHER" id="PTHR12106:SF27">
    <property type="entry name" value="SORTILIN-RELATED RECEPTOR"/>
    <property type="match status" value="1"/>
</dbReference>